<reference evidence="3" key="1">
    <citation type="submission" date="2025-08" db="UniProtKB">
        <authorList>
            <consortium name="RefSeq"/>
        </authorList>
    </citation>
    <scope>IDENTIFICATION</scope>
    <source>
        <tissue evidence="3">Gonads</tissue>
    </source>
</reference>
<evidence type="ECO:0000313" key="3">
    <source>
        <dbReference type="RefSeq" id="XP_030767922.1"/>
    </source>
</evidence>
<dbReference type="GeneID" id="115891568"/>
<accession>A0A6J2YXC4</accession>
<keyword evidence="1" id="KW-0175">Coiled coil</keyword>
<proteinExistence type="predicted"/>
<feature type="coiled-coil region" evidence="1">
    <location>
        <begin position="323"/>
        <end position="350"/>
    </location>
</feature>
<gene>
    <name evidence="3" type="primary">LOC115891568</name>
</gene>
<dbReference type="OrthoDB" id="6784135at2759"/>
<dbReference type="InParanoid" id="A0A6J2YXC4"/>
<dbReference type="AlphaFoldDB" id="A0A6J2YXC4"/>
<organism evidence="2 3">
    <name type="scientific">Sitophilus oryzae</name>
    <name type="common">Rice weevil</name>
    <name type="synonym">Curculio oryzae</name>
    <dbReference type="NCBI Taxonomy" id="7048"/>
    <lineage>
        <taxon>Eukaryota</taxon>
        <taxon>Metazoa</taxon>
        <taxon>Ecdysozoa</taxon>
        <taxon>Arthropoda</taxon>
        <taxon>Hexapoda</taxon>
        <taxon>Insecta</taxon>
        <taxon>Pterygota</taxon>
        <taxon>Neoptera</taxon>
        <taxon>Endopterygota</taxon>
        <taxon>Coleoptera</taxon>
        <taxon>Polyphaga</taxon>
        <taxon>Cucujiformia</taxon>
        <taxon>Curculionidae</taxon>
        <taxon>Dryophthorinae</taxon>
        <taxon>Sitophilus</taxon>
    </lineage>
</organism>
<evidence type="ECO:0000256" key="1">
    <source>
        <dbReference type="SAM" id="Coils"/>
    </source>
</evidence>
<evidence type="ECO:0000313" key="2">
    <source>
        <dbReference type="Proteomes" id="UP000504635"/>
    </source>
</evidence>
<dbReference type="RefSeq" id="XP_030767922.1">
    <property type="nucleotide sequence ID" value="XM_030912062.1"/>
</dbReference>
<sequence>MAEDKKEKRIAIRAKKCPLCQSRFVYSCPKCKKLLMQCHFSPFIETTISRETYYLVKLRTNIHFIRSATKDTGIEIFSETIPEQLEDGVSSLEKPDSNASSVKVKKSGNIFSAIVRRARRRRASRCRSNEVKELHVSSQNLSGGSTISFGVHVEEVELHSQTYERKLKQWDSVCSETNTSHHSLDLPGKDTAGPLINLIGENQNLQNQDEKSISHEDAKNEGNEIISAFINFGKPTLNISLIDALQYIQETINNMHENESHLINLITKHIQEQTHQKEIMNSISYHTKLQWEAERRSCSIANDIWMQQLEIGRAQERTLQTTLNSLVKQNRQLQIENENLYRKYEKIARKYQMSPDHKLRYPHADVSCDGQMEAVFRHNEKLQVKLETLFKKIESLEGELCLFQKQNDTMEQQLRNSTIKVQNQKVAMQRLKTDHELEKTTLYYKLDLKDQQFKEATELGDIVLEDIDAIKRHLKTVSFNAEWSKPKQTGNDVTDLIHLCRTCINELSKELTKVHNENILKDRDM</sequence>
<name>A0A6J2YXC4_SITOR</name>
<dbReference type="KEGG" id="soy:115891568"/>
<keyword evidence="2" id="KW-1185">Reference proteome</keyword>
<protein>
    <submittedName>
        <fullName evidence="3">Girdin-like isoform X1</fullName>
    </submittedName>
</protein>
<dbReference type="Proteomes" id="UP000504635">
    <property type="component" value="Unplaced"/>
</dbReference>